<reference evidence="1 2" key="1">
    <citation type="submission" date="2024-08" db="EMBL/GenBank/DDBJ databases">
        <title>Genome mining of Saccharopolyspora cebuensis PGLac3 from Nigerian medicinal plant.</title>
        <authorList>
            <person name="Ezeobiora C.E."/>
            <person name="Igbokwe N.H."/>
            <person name="Amin D.H."/>
            <person name="Mendie U.E."/>
        </authorList>
    </citation>
    <scope>NUCLEOTIDE SEQUENCE [LARGE SCALE GENOMIC DNA]</scope>
    <source>
        <strain evidence="1 2">PGLac3</strain>
    </source>
</reference>
<evidence type="ECO:0000313" key="2">
    <source>
        <dbReference type="Proteomes" id="UP001564626"/>
    </source>
</evidence>
<name>A0ABV4CCC5_9PSEU</name>
<dbReference type="Proteomes" id="UP001564626">
    <property type="component" value="Unassembled WGS sequence"/>
</dbReference>
<organism evidence="1 2">
    <name type="scientific">Saccharopolyspora cebuensis</name>
    <dbReference type="NCBI Taxonomy" id="418759"/>
    <lineage>
        <taxon>Bacteria</taxon>
        <taxon>Bacillati</taxon>
        <taxon>Actinomycetota</taxon>
        <taxon>Actinomycetes</taxon>
        <taxon>Pseudonocardiales</taxon>
        <taxon>Pseudonocardiaceae</taxon>
        <taxon>Saccharopolyspora</taxon>
    </lineage>
</organism>
<dbReference type="RefSeq" id="WP_345361812.1">
    <property type="nucleotide sequence ID" value="NZ_BAABII010000006.1"/>
</dbReference>
<protein>
    <submittedName>
        <fullName evidence="1">Bacteriophage holin</fullName>
    </submittedName>
</protein>
<comment type="caution">
    <text evidence="1">The sequence shown here is derived from an EMBL/GenBank/DDBJ whole genome shotgun (WGS) entry which is preliminary data.</text>
</comment>
<dbReference type="EMBL" id="JBGEHV010000005">
    <property type="protein sequence ID" value="MEY8038713.1"/>
    <property type="molecule type" value="Genomic_DNA"/>
</dbReference>
<proteinExistence type="predicted"/>
<accession>A0ABV4CCC5</accession>
<sequence length="66" mass="7311">MPYVLSLVLLVVGLVGLAWPVLRVFRGLRSFRSAQREVVGGVTDRAGLLRARFAGLRVAFGDRWRG</sequence>
<gene>
    <name evidence="1" type="ORF">AB8O55_04830</name>
</gene>
<dbReference type="NCBIfam" id="NF037944">
    <property type="entry name" value="holin_2"/>
    <property type="match status" value="1"/>
</dbReference>
<evidence type="ECO:0000313" key="1">
    <source>
        <dbReference type="EMBL" id="MEY8038713.1"/>
    </source>
</evidence>
<keyword evidence="2" id="KW-1185">Reference proteome</keyword>